<sequence length="62" mass="7325">MKQVVKPWKKKKEENQMAVLKLEIDYELVTLFDAMTENNADKINSSKVKLEKLRKEMLSLEV</sequence>
<dbReference type="EMBL" id="JAFBED010000010">
    <property type="protein sequence ID" value="MBM7621747.1"/>
    <property type="molecule type" value="Genomic_DNA"/>
</dbReference>
<proteinExistence type="predicted"/>
<comment type="caution">
    <text evidence="1">The sequence shown here is derived from an EMBL/GenBank/DDBJ whole genome shotgun (WGS) entry which is preliminary data.</text>
</comment>
<evidence type="ECO:0000313" key="1">
    <source>
        <dbReference type="EMBL" id="MBM7621747.1"/>
    </source>
</evidence>
<reference evidence="1 2" key="1">
    <citation type="submission" date="2021-01" db="EMBL/GenBank/DDBJ databases">
        <title>Genomic Encyclopedia of Type Strains, Phase IV (KMG-IV): sequencing the most valuable type-strain genomes for metagenomic binning, comparative biology and taxonomic classification.</title>
        <authorList>
            <person name="Goeker M."/>
        </authorList>
    </citation>
    <scope>NUCLEOTIDE SEQUENCE [LARGE SCALE GENOMIC DNA]</scope>
    <source>
        <strain evidence="1 2">DSM 25879</strain>
    </source>
</reference>
<name>A0ABS2P458_9BACI</name>
<keyword evidence="2" id="KW-1185">Reference proteome</keyword>
<accession>A0ABS2P458</accession>
<dbReference type="RefSeq" id="WP_204418520.1">
    <property type="nucleotide sequence ID" value="NZ_JAFBED010000010.1"/>
</dbReference>
<organism evidence="1 2">
    <name type="scientific">Sutcliffiella tianshenii</name>
    <dbReference type="NCBI Taxonomy" id="1463404"/>
    <lineage>
        <taxon>Bacteria</taxon>
        <taxon>Bacillati</taxon>
        <taxon>Bacillota</taxon>
        <taxon>Bacilli</taxon>
        <taxon>Bacillales</taxon>
        <taxon>Bacillaceae</taxon>
        <taxon>Sutcliffiella</taxon>
    </lineage>
</organism>
<gene>
    <name evidence="1" type="ORF">JOC95_003655</name>
</gene>
<dbReference type="Proteomes" id="UP000737402">
    <property type="component" value="Unassembled WGS sequence"/>
</dbReference>
<protein>
    <submittedName>
        <fullName evidence="1">Uncharacterized protein</fullName>
    </submittedName>
</protein>
<evidence type="ECO:0000313" key="2">
    <source>
        <dbReference type="Proteomes" id="UP000737402"/>
    </source>
</evidence>